<sequence length="102" mass="11462">MATNYDIALRDNDIDFRGGDLFYVQSDEQHIIDTLNAFPGWWKEYPADGVGLMQYQKASRDLSVLNRSIQVQLQSDGYRVEGAVISLTPDGNLNINPNAVKI</sequence>
<gene>
    <name evidence="1" type="ORF">UFOVP302_3</name>
    <name evidence="2" type="ORF">UFOVP579_3</name>
</gene>
<name>A0A6J5PAX6_9CAUD</name>
<reference evidence="2" key="1">
    <citation type="submission" date="2020-04" db="EMBL/GenBank/DDBJ databases">
        <authorList>
            <person name="Chiriac C."/>
            <person name="Salcher M."/>
            <person name="Ghai R."/>
            <person name="Kavagutti S V."/>
        </authorList>
    </citation>
    <scope>NUCLEOTIDE SEQUENCE</scope>
</reference>
<protein>
    <submittedName>
        <fullName evidence="2">Uncharacterized protein</fullName>
    </submittedName>
</protein>
<evidence type="ECO:0000313" key="1">
    <source>
        <dbReference type="EMBL" id="CAB4135967.1"/>
    </source>
</evidence>
<organism evidence="2">
    <name type="scientific">uncultured Caudovirales phage</name>
    <dbReference type="NCBI Taxonomy" id="2100421"/>
    <lineage>
        <taxon>Viruses</taxon>
        <taxon>Duplodnaviria</taxon>
        <taxon>Heunggongvirae</taxon>
        <taxon>Uroviricota</taxon>
        <taxon>Caudoviricetes</taxon>
        <taxon>Peduoviridae</taxon>
        <taxon>Maltschvirus</taxon>
        <taxon>Maltschvirus maltsch</taxon>
    </lineage>
</organism>
<evidence type="ECO:0000313" key="2">
    <source>
        <dbReference type="EMBL" id="CAB4168623.1"/>
    </source>
</evidence>
<dbReference type="EMBL" id="LR796829">
    <property type="protein sequence ID" value="CAB4168623.1"/>
    <property type="molecule type" value="Genomic_DNA"/>
</dbReference>
<proteinExistence type="predicted"/>
<dbReference type="EMBL" id="LR796316">
    <property type="protein sequence ID" value="CAB4135967.1"/>
    <property type="molecule type" value="Genomic_DNA"/>
</dbReference>
<accession>A0A6J5PAX6</accession>